<reference evidence="1" key="2">
    <citation type="journal article" date="2015" name="Data Brief">
        <title>Shoot transcriptome of the giant reed, Arundo donax.</title>
        <authorList>
            <person name="Barrero R.A."/>
            <person name="Guerrero F.D."/>
            <person name="Moolhuijzen P."/>
            <person name="Goolsby J.A."/>
            <person name="Tidwell J."/>
            <person name="Bellgard S.E."/>
            <person name="Bellgard M.I."/>
        </authorList>
    </citation>
    <scope>NUCLEOTIDE SEQUENCE</scope>
    <source>
        <tissue evidence="1">Shoot tissue taken approximately 20 cm above the soil surface</tissue>
    </source>
</reference>
<name>A0A0A9GIC4_ARUDO</name>
<evidence type="ECO:0000313" key="1">
    <source>
        <dbReference type="EMBL" id="JAE23144.1"/>
    </source>
</evidence>
<reference evidence="1" key="1">
    <citation type="submission" date="2014-09" db="EMBL/GenBank/DDBJ databases">
        <authorList>
            <person name="Magalhaes I.L.F."/>
            <person name="Oliveira U."/>
            <person name="Santos F.R."/>
            <person name="Vidigal T.H.D.A."/>
            <person name="Brescovit A.D."/>
            <person name="Santos A.J."/>
        </authorList>
    </citation>
    <scope>NUCLEOTIDE SEQUENCE</scope>
    <source>
        <tissue evidence="1">Shoot tissue taken approximately 20 cm above the soil surface</tissue>
    </source>
</reference>
<dbReference type="AlphaFoldDB" id="A0A0A9GIC4"/>
<sequence>MATESSIISCSAPSPKACHFYPPVVNNVDGKLKMN</sequence>
<accession>A0A0A9GIC4</accession>
<organism evidence="1">
    <name type="scientific">Arundo donax</name>
    <name type="common">Giant reed</name>
    <name type="synonym">Donax arundinaceus</name>
    <dbReference type="NCBI Taxonomy" id="35708"/>
    <lineage>
        <taxon>Eukaryota</taxon>
        <taxon>Viridiplantae</taxon>
        <taxon>Streptophyta</taxon>
        <taxon>Embryophyta</taxon>
        <taxon>Tracheophyta</taxon>
        <taxon>Spermatophyta</taxon>
        <taxon>Magnoliopsida</taxon>
        <taxon>Liliopsida</taxon>
        <taxon>Poales</taxon>
        <taxon>Poaceae</taxon>
        <taxon>PACMAD clade</taxon>
        <taxon>Arundinoideae</taxon>
        <taxon>Arundineae</taxon>
        <taxon>Arundo</taxon>
    </lineage>
</organism>
<dbReference type="EMBL" id="GBRH01174752">
    <property type="protein sequence ID" value="JAE23144.1"/>
    <property type="molecule type" value="Transcribed_RNA"/>
</dbReference>
<proteinExistence type="predicted"/>
<protein>
    <submittedName>
        <fullName evidence="1">Uncharacterized protein</fullName>
    </submittedName>
</protein>